<feature type="transmembrane region" description="Helical" evidence="5">
    <location>
        <begin position="222"/>
        <end position="253"/>
    </location>
</feature>
<evidence type="ECO:0000313" key="8">
    <source>
        <dbReference type="Proteomes" id="UP000824005"/>
    </source>
</evidence>
<feature type="transmembrane region" description="Helical" evidence="5">
    <location>
        <begin position="173"/>
        <end position="201"/>
    </location>
</feature>
<dbReference type="Pfam" id="PF07690">
    <property type="entry name" value="MFS_1"/>
    <property type="match status" value="1"/>
</dbReference>
<dbReference type="PROSITE" id="PS50850">
    <property type="entry name" value="MFS"/>
    <property type="match status" value="1"/>
</dbReference>
<reference evidence="7" key="1">
    <citation type="journal article" date="2021" name="PeerJ">
        <title>Extensive microbial diversity within the chicken gut microbiome revealed by metagenomics and culture.</title>
        <authorList>
            <person name="Gilroy R."/>
            <person name="Ravi A."/>
            <person name="Getino M."/>
            <person name="Pursley I."/>
            <person name="Horton D.L."/>
            <person name="Alikhan N.F."/>
            <person name="Baker D."/>
            <person name="Gharbi K."/>
            <person name="Hall N."/>
            <person name="Watson M."/>
            <person name="Adriaenssens E.M."/>
            <person name="Foster-Nyarko E."/>
            <person name="Jarju S."/>
            <person name="Secka A."/>
            <person name="Antonio M."/>
            <person name="Oren A."/>
            <person name="Chaudhuri R.R."/>
            <person name="La Ragione R."/>
            <person name="Hildebrand F."/>
            <person name="Pallen M.J."/>
        </authorList>
    </citation>
    <scope>NUCLEOTIDE SEQUENCE</scope>
    <source>
        <strain evidence="7">ChiGjej1B1-98</strain>
    </source>
</reference>
<evidence type="ECO:0000256" key="2">
    <source>
        <dbReference type="ARBA" id="ARBA00022692"/>
    </source>
</evidence>
<dbReference type="GO" id="GO:0005886">
    <property type="term" value="C:plasma membrane"/>
    <property type="evidence" value="ECO:0007669"/>
    <property type="project" value="UniProtKB-SubCell"/>
</dbReference>
<gene>
    <name evidence="7" type="ORF">H9830_04940</name>
</gene>
<reference evidence="7" key="2">
    <citation type="submission" date="2021-04" db="EMBL/GenBank/DDBJ databases">
        <authorList>
            <person name="Gilroy R."/>
        </authorList>
    </citation>
    <scope>NUCLEOTIDE SEQUENCE</scope>
    <source>
        <strain evidence="7">ChiGjej1B1-98</strain>
    </source>
</reference>
<dbReference type="InterPro" id="IPR020846">
    <property type="entry name" value="MFS_dom"/>
</dbReference>
<dbReference type="AlphaFoldDB" id="A0A9D1YU39"/>
<proteinExistence type="predicted"/>
<evidence type="ECO:0000256" key="3">
    <source>
        <dbReference type="ARBA" id="ARBA00022989"/>
    </source>
</evidence>
<evidence type="ECO:0000259" key="6">
    <source>
        <dbReference type="PROSITE" id="PS50850"/>
    </source>
</evidence>
<name>A0A9D1YU39_9MICO</name>
<accession>A0A9D1YU39</accession>
<dbReference type="InterPro" id="IPR011701">
    <property type="entry name" value="MFS"/>
</dbReference>
<organism evidence="7 8">
    <name type="scientific">Candidatus Agrococcus pullicola</name>
    <dbReference type="NCBI Taxonomy" id="2838429"/>
    <lineage>
        <taxon>Bacteria</taxon>
        <taxon>Bacillati</taxon>
        <taxon>Actinomycetota</taxon>
        <taxon>Actinomycetes</taxon>
        <taxon>Micrococcales</taxon>
        <taxon>Microbacteriaceae</taxon>
        <taxon>Agrococcus</taxon>
    </lineage>
</organism>
<feature type="transmembrane region" description="Helical" evidence="5">
    <location>
        <begin position="150"/>
        <end position="167"/>
    </location>
</feature>
<comment type="subcellular location">
    <subcellularLocation>
        <location evidence="1">Cell membrane</location>
        <topology evidence="1">Multi-pass membrane protein</topology>
    </subcellularLocation>
</comment>
<feature type="non-terminal residue" evidence="7">
    <location>
        <position position="1"/>
    </location>
</feature>
<dbReference type="Gene3D" id="1.20.1250.20">
    <property type="entry name" value="MFS general substrate transporter like domains"/>
    <property type="match status" value="1"/>
</dbReference>
<evidence type="ECO:0000256" key="1">
    <source>
        <dbReference type="ARBA" id="ARBA00004651"/>
    </source>
</evidence>
<feature type="transmembrane region" description="Helical" evidence="5">
    <location>
        <begin position="79"/>
        <end position="106"/>
    </location>
</feature>
<keyword evidence="3 5" id="KW-1133">Transmembrane helix</keyword>
<dbReference type="InterPro" id="IPR052528">
    <property type="entry name" value="Sugar_transport-like"/>
</dbReference>
<keyword evidence="4 5" id="KW-0472">Membrane</keyword>
<evidence type="ECO:0000256" key="5">
    <source>
        <dbReference type="SAM" id="Phobius"/>
    </source>
</evidence>
<dbReference type="SUPFAM" id="SSF103473">
    <property type="entry name" value="MFS general substrate transporter"/>
    <property type="match status" value="1"/>
</dbReference>
<dbReference type="PANTHER" id="PTHR23526:SF4">
    <property type="entry name" value="INTEGRAL MEMBRANE TRANSPORT PROTEIN"/>
    <property type="match status" value="1"/>
</dbReference>
<dbReference type="EMBL" id="DXDC01000143">
    <property type="protein sequence ID" value="HIY65605.1"/>
    <property type="molecule type" value="Genomic_DNA"/>
</dbReference>
<dbReference type="InterPro" id="IPR036259">
    <property type="entry name" value="MFS_trans_sf"/>
</dbReference>
<keyword evidence="2 5" id="KW-0812">Transmembrane</keyword>
<comment type="caution">
    <text evidence="7">The sequence shown here is derived from an EMBL/GenBank/DDBJ whole genome shotgun (WGS) entry which is preliminary data.</text>
</comment>
<feature type="transmembrane region" description="Helical" evidence="5">
    <location>
        <begin position="7"/>
        <end position="25"/>
    </location>
</feature>
<feature type="domain" description="Major facilitator superfamily (MFS) profile" evidence="6">
    <location>
        <begin position="1"/>
        <end position="262"/>
    </location>
</feature>
<protein>
    <submittedName>
        <fullName evidence="7">MFS transporter</fullName>
    </submittedName>
</protein>
<feature type="transmembrane region" description="Helical" evidence="5">
    <location>
        <begin position="37"/>
        <end position="58"/>
    </location>
</feature>
<evidence type="ECO:0000313" key="7">
    <source>
        <dbReference type="EMBL" id="HIY65605.1"/>
    </source>
</evidence>
<dbReference type="PANTHER" id="PTHR23526">
    <property type="entry name" value="INTEGRAL MEMBRANE TRANSPORT PROTEIN-RELATED"/>
    <property type="match status" value="1"/>
</dbReference>
<feature type="transmembrane region" description="Helical" evidence="5">
    <location>
        <begin position="118"/>
        <end position="138"/>
    </location>
</feature>
<dbReference type="Proteomes" id="UP000824005">
    <property type="component" value="Unassembled WGS sequence"/>
</dbReference>
<sequence>GRLDHIFGIYTFATSTGQMLGPLLLSLPSADHRPPLAVIFLITAAFGLLALLIAWLIRPSPDHVRTPRRSRQGTSLLRLLRTRGVVGALISSSLMLTSLDILLAYLPQYAEERGFAPIVLSTMLVVRGAATMASRLLLSTATKMLGRRTVLVASALLAGVALMSFILPLHAGVLIALMVLFGFALGTVQPLTMSWITLVTARKDRGVAASLRIVGNRLGQTAIPLAVAPLSLAGGAATVFLTTGASLLLAGWMSRQAPNGDESEHFG</sequence>
<evidence type="ECO:0000256" key="4">
    <source>
        <dbReference type="ARBA" id="ARBA00023136"/>
    </source>
</evidence>
<dbReference type="GO" id="GO:0022857">
    <property type="term" value="F:transmembrane transporter activity"/>
    <property type="evidence" value="ECO:0007669"/>
    <property type="project" value="InterPro"/>
</dbReference>